<protein>
    <submittedName>
        <fullName evidence="2">Uncharacterized protein</fullName>
    </submittedName>
</protein>
<dbReference type="EMBL" id="JABMIG020000283">
    <property type="protein sequence ID" value="KAL3782529.1"/>
    <property type="molecule type" value="Genomic_DNA"/>
</dbReference>
<dbReference type="PROSITE" id="PS50293">
    <property type="entry name" value="TPR_REGION"/>
    <property type="match status" value="1"/>
</dbReference>
<dbReference type="Pfam" id="PF13424">
    <property type="entry name" value="TPR_12"/>
    <property type="match status" value="1"/>
</dbReference>
<accession>A0ABD3P2N2</accession>
<evidence type="ECO:0000313" key="3">
    <source>
        <dbReference type="Proteomes" id="UP001516023"/>
    </source>
</evidence>
<name>A0ABD3P2N2_9STRA</name>
<keyword evidence="1" id="KW-0802">TPR repeat</keyword>
<dbReference type="Proteomes" id="UP001516023">
    <property type="component" value="Unassembled WGS sequence"/>
</dbReference>
<feature type="repeat" description="TPR" evidence="1">
    <location>
        <begin position="382"/>
        <end position="415"/>
    </location>
</feature>
<dbReference type="AlphaFoldDB" id="A0ABD3P2N2"/>
<dbReference type="PANTHER" id="PTHR44117">
    <property type="entry name" value="INTRAFLAGELLAR TRANSPORT PROTEIN 88 HOMOLOG"/>
    <property type="match status" value="1"/>
</dbReference>
<dbReference type="InterPro" id="IPR011990">
    <property type="entry name" value="TPR-like_helical_dom_sf"/>
</dbReference>
<feature type="repeat" description="TPR" evidence="1">
    <location>
        <begin position="113"/>
        <end position="146"/>
    </location>
</feature>
<sequence>MGGNRNEKVEEELCPRSVARNLEHQINTLLDDTAVLTKDGNFQEALEKAKLAVKILESLKKQRQDHSLSDVNIELTFAVWFSMALAYETNDLLEDAVKTYTFLAKQRGHPLSSRVRINLGNIYYAQHEYPTAIKMYKMAMDQTRNDRKAVASIRRNMGNAFFRLGHLRDAVKNFEESMNTHPNHQTGFNLLICHLALGDAENTKKDLTKLVKLRRDSPSSIDDGGEECMDETTTIFNEINTKDETTNRALFAAARLVARSMDSKELISILQDGHEHLAMKIEHEQAIHRLINNDLKTAVKTLKSLETKSREMRAPVATNLSLVHFLEGDVDIASSYADIALGADRYNAKALVNKGNIFFANEHYSSAKDLYLEAIGVEANCAQAIFNLGLSYVRLHEPEEAIRAFEKLYSITPNNPTVIYQIADINENQGETQSAMKWFNVLAASRSSDSTILSRLAYLFSKTKDEAQSLHYHLESFRHFPVDLDVIAWIGAWFIQQEMFEKSIYFFQQAALIQPNEIKWGK</sequence>
<dbReference type="InterPro" id="IPR019734">
    <property type="entry name" value="TPR_rpt"/>
</dbReference>
<dbReference type="Pfam" id="PF13432">
    <property type="entry name" value="TPR_16"/>
    <property type="match status" value="1"/>
</dbReference>
<dbReference type="PANTHER" id="PTHR44117:SF1">
    <property type="entry name" value="INTRAFLAGELLAR TRANSPORT PROTEIN 88 HOMOLOG"/>
    <property type="match status" value="1"/>
</dbReference>
<feature type="repeat" description="TPR" evidence="1">
    <location>
        <begin position="151"/>
        <end position="184"/>
    </location>
</feature>
<dbReference type="SMART" id="SM00028">
    <property type="entry name" value="TPR"/>
    <property type="match status" value="8"/>
</dbReference>
<dbReference type="Gene3D" id="1.25.40.10">
    <property type="entry name" value="Tetratricopeptide repeat domain"/>
    <property type="match status" value="2"/>
</dbReference>
<comment type="caution">
    <text evidence="2">The sequence shown here is derived from an EMBL/GenBank/DDBJ whole genome shotgun (WGS) entry which is preliminary data.</text>
</comment>
<evidence type="ECO:0000256" key="1">
    <source>
        <dbReference type="PROSITE-ProRule" id="PRU00339"/>
    </source>
</evidence>
<evidence type="ECO:0000313" key="2">
    <source>
        <dbReference type="EMBL" id="KAL3782529.1"/>
    </source>
</evidence>
<dbReference type="SUPFAM" id="SSF48452">
    <property type="entry name" value="TPR-like"/>
    <property type="match status" value="3"/>
</dbReference>
<keyword evidence="3" id="KW-1185">Reference proteome</keyword>
<dbReference type="PROSITE" id="PS50005">
    <property type="entry name" value="TPR"/>
    <property type="match status" value="3"/>
</dbReference>
<organism evidence="2 3">
    <name type="scientific">Cyclotella cryptica</name>
    <dbReference type="NCBI Taxonomy" id="29204"/>
    <lineage>
        <taxon>Eukaryota</taxon>
        <taxon>Sar</taxon>
        <taxon>Stramenopiles</taxon>
        <taxon>Ochrophyta</taxon>
        <taxon>Bacillariophyta</taxon>
        <taxon>Coscinodiscophyceae</taxon>
        <taxon>Thalassiosirophycidae</taxon>
        <taxon>Stephanodiscales</taxon>
        <taxon>Stephanodiscaceae</taxon>
        <taxon>Cyclotella</taxon>
    </lineage>
</organism>
<proteinExistence type="predicted"/>
<gene>
    <name evidence="2" type="ORF">HJC23_005203</name>
</gene>
<reference evidence="2 3" key="1">
    <citation type="journal article" date="2020" name="G3 (Bethesda)">
        <title>Improved Reference Genome for Cyclotella cryptica CCMP332, a Model for Cell Wall Morphogenesis, Salinity Adaptation, and Lipid Production in Diatoms (Bacillariophyta).</title>
        <authorList>
            <person name="Roberts W.R."/>
            <person name="Downey K.M."/>
            <person name="Ruck E.C."/>
            <person name="Traller J.C."/>
            <person name="Alverson A.J."/>
        </authorList>
    </citation>
    <scope>NUCLEOTIDE SEQUENCE [LARGE SCALE GENOMIC DNA]</scope>
    <source>
        <strain evidence="2 3">CCMP332</strain>
    </source>
</reference>